<dbReference type="Proteomes" id="UP000326396">
    <property type="component" value="Linkage Group LG7"/>
</dbReference>
<dbReference type="OrthoDB" id="1099454at2759"/>
<dbReference type="InterPro" id="IPR026960">
    <property type="entry name" value="RVT-Znf"/>
</dbReference>
<comment type="caution">
    <text evidence="2">The sequence shown here is derived from an EMBL/GenBank/DDBJ whole genome shotgun (WGS) entry which is preliminary data.</text>
</comment>
<organism evidence="2 3">
    <name type="scientific">Mikania micrantha</name>
    <name type="common">bitter vine</name>
    <dbReference type="NCBI Taxonomy" id="192012"/>
    <lineage>
        <taxon>Eukaryota</taxon>
        <taxon>Viridiplantae</taxon>
        <taxon>Streptophyta</taxon>
        <taxon>Embryophyta</taxon>
        <taxon>Tracheophyta</taxon>
        <taxon>Spermatophyta</taxon>
        <taxon>Magnoliopsida</taxon>
        <taxon>eudicotyledons</taxon>
        <taxon>Gunneridae</taxon>
        <taxon>Pentapetalae</taxon>
        <taxon>asterids</taxon>
        <taxon>campanulids</taxon>
        <taxon>Asterales</taxon>
        <taxon>Asteraceae</taxon>
        <taxon>Asteroideae</taxon>
        <taxon>Heliantheae alliance</taxon>
        <taxon>Eupatorieae</taxon>
        <taxon>Mikania</taxon>
    </lineage>
</organism>
<reference evidence="2 3" key="1">
    <citation type="submission" date="2019-05" db="EMBL/GenBank/DDBJ databases">
        <title>Mikania micrantha, genome provides insights into the molecular mechanism of rapid growth.</title>
        <authorList>
            <person name="Liu B."/>
        </authorList>
    </citation>
    <scope>NUCLEOTIDE SEQUENCE [LARGE SCALE GENOMIC DNA]</scope>
    <source>
        <strain evidence="2">NLD-2019</strain>
        <tissue evidence="2">Leaf</tissue>
    </source>
</reference>
<accession>A0A5N6M617</accession>
<keyword evidence="3" id="KW-1185">Reference proteome</keyword>
<evidence type="ECO:0000313" key="2">
    <source>
        <dbReference type="EMBL" id="KAD3069307.1"/>
    </source>
</evidence>
<feature type="domain" description="Reverse transcriptase zinc-binding" evidence="1">
    <location>
        <begin position="18"/>
        <end position="99"/>
    </location>
</feature>
<dbReference type="Pfam" id="PF13966">
    <property type="entry name" value="zf-RVT"/>
    <property type="match status" value="1"/>
</dbReference>
<proteinExistence type="predicted"/>
<evidence type="ECO:0000259" key="1">
    <source>
        <dbReference type="Pfam" id="PF13966"/>
    </source>
</evidence>
<dbReference type="AlphaFoldDB" id="A0A5N6M617"/>
<name>A0A5N6M617_9ASTR</name>
<gene>
    <name evidence="2" type="ORF">E3N88_37187</name>
</gene>
<dbReference type="EMBL" id="SZYD01000017">
    <property type="protein sequence ID" value="KAD3069307.1"/>
    <property type="molecule type" value="Genomic_DNA"/>
</dbReference>
<sequence length="104" mass="11921">METSIPSSTENIEPFSDKSIKEYLDSLTLKSTELKILWLKWIPLKVNAFAWRAGLDKIPSKENIQKCGIYLDTSCTLCGYTLESTDHTLIRCKFASEVWNKVMN</sequence>
<protein>
    <recommendedName>
        <fullName evidence="1">Reverse transcriptase zinc-binding domain-containing protein</fullName>
    </recommendedName>
</protein>
<evidence type="ECO:0000313" key="3">
    <source>
        <dbReference type="Proteomes" id="UP000326396"/>
    </source>
</evidence>